<reference evidence="3 4" key="1">
    <citation type="submission" date="2007-06" db="EMBL/GenBank/DDBJ databases">
        <authorList>
            <person name="Shimkets L."/>
            <person name="Ferriera S."/>
            <person name="Johnson J."/>
            <person name="Kravitz S."/>
            <person name="Beeson K."/>
            <person name="Sutton G."/>
            <person name="Rogers Y.-H."/>
            <person name="Friedman R."/>
            <person name="Frazier M."/>
            <person name="Venter J.C."/>
        </authorList>
    </citation>
    <scope>NUCLEOTIDE SEQUENCE [LARGE SCALE GENOMIC DNA]</scope>
    <source>
        <strain evidence="3 4">SIR-1</strain>
    </source>
</reference>
<gene>
    <name evidence="3" type="ORF">PPSIR1_39330</name>
</gene>
<dbReference type="AlphaFoldDB" id="A6FXZ6"/>
<dbReference type="InterPro" id="IPR032466">
    <property type="entry name" value="Metal_Hydrolase"/>
</dbReference>
<evidence type="ECO:0000256" key="1">
    <source>
        <dbReference type="SAM" id="SignalP"/>
    </source>
</evidence>
<evidence type="ECO:0000259" key="2">
    <source>
        <dbReference type="Pfam" id="PF01979"/>
    </source>
</evidence>
<sequence length="432" mass="45064">MLASALAFAPPFLSAVQAAPPVADNPDASEPQAAPATLLIHAKIHVGDGTVIDDGSVLIEDGKIAKVQPGTLGAADAPGATVVDLGGKTLTPGLIAADTALGLVEIGLEDSTHDEARQDESPIRASYDPGPAVNADSSLIAVQAIEGITTAAVAPRGGLISGSVAWIDLLPNDHRRIVAERSVAVVANGGRAVQGSRAATLAELRRAFEDAQWLRENERNFDRGAARELAGHPADLEALWPVLDDEVPLVVRANRASDLLALVELAGELGVELTILGAAEGWKVKEELAAAKVHVVVQPTRNLPGSLDGLGSRMDNAALLQAAGVTVALAVFDTHNVRNLTQEAGIAVANGLDAKAALSAVTLNVAKAYGLDDDYGTIAVGKVASVVVWDGEDPFEFSTWAEQVYVRGEALDMRSRQTQLRERYRELDGFAP</sequence>
<feature type="chain" id="PRO_5002693426" description="Amidohydrolase-related domain-containing protein" evidence="1">
    <location>
        <begin position="19"/>
        <end position="432"/>
    </location>
</feature>
<dbReference type="InterPro" id="IPR051781">
    <property type="entry name" value="Metallo-dep_Hydrolase"/>
</dbReference>
<dbReference type="PANTHER" id="PTHR43135:SF3">
    <property type="entry name" value="ALPHA-D-RIBOSE 1-METHYLPHOSPHONATE 5-TRIPHOSPHATE DIPHOSPHATASE"/>
    <property type="match status" value="1"/>
</dbReference>
<accession>A6FXZ6</accession>
<dbReference type="EMBL" id="ABCS01000003">
    <property type="protein sequence ID" value="EDM81375.1"/>
    <property type="molecule type" value="Genomic_DNA"/>
</dbReference>
<dbReference type="GO" id="GO:0016810">
    <property type="term" value="F:hydrolase activity, acting on carbon-nitrogen (but not peptide) bonds"/>
    <property type="evidence" value="ECO:0007669"/>
    <property type="project" value="InterPro"/>
</dbReference>
<dbReference type="PANTHER" id="PTHR43135">
    <property type="entry name" value="ALPHA-D-RIBOSE 1-METHYLPHOSPHONATE 5-TRIPHOSPHATE DIPHOSPHATASE"/>
    <property type="match status" value="1"/>
</dbReference>
<dbReference type="SUPFAM" id="SSF51556">
    <property type="entry name" value="Metallo-dependent hydrolases"/>
    <property type="match status" value="1"/>
</dbReference>
<keyword evidence="4" id="KW-1185">Reference proteome</keyword>
<name>A6FXZ6_9BACT</name>
<feature type="domain" description="Amidohydrolase-related" evidence="2">
    <location>
        <begin position="263"/>
        <end position="394"/>
    </location>
</feature>
<comment type="caution">
    <text evidence="3">The sequence shown here is derived from an EMBL/GenBank/DDBJ whole genome shotgun (WGS) entry which is preliminary data.</text>
</comment>
<dbReference type="SUPFAM" id="SSF51338">
    <property type="entry name" value="Composite domain of metallo-dependent hydrolases"/>
    <property type="match status" value="1"/>
</dbReference>
<dbReference type="STRING" id="391625.PPSIR1_39330"/>
<organism evidence="3 4">
    <name type="scientific">Plesiocystis pacifica SIR-1</name>
    <dbReference type="NCBI Taxonomy" id="391625"/>
    <lineage>
        <taxon>Bacteria</taxon>
        <taxon>Pseudomonadati</taxon>
        <taxon>Myxococcota</taxon>
        <taxon>Polyangia</taxon>
        <taxon>Nannocystales</taxon>
        <taxon>Nannocystaceae</taxon>
        <taxon>Plesiocystis</taxon>
    </lineage>
</organism>
<dbReference type="Gene3D" id="3.20.20.140">
    <property type="entry name" value="Metal-dependent hydrolases"/>
    <property type="match status" value="1"/>
</dbReference>
<dbReference type="Gene3D" id="2.30.40.10">
    <property type="entry name" value="Urease, subunit C, domain 1"/>
    <property type="match status" value="1"/>
</dbReference>
<evidence type="ECO:0000313" key="3">
    <source>
        <dbReference type="EMBL" id="EDM81375.1"/>
    </source>
</evidence>
<dbReference type="Proteomes" id="UP000005801">
    <property type="component" value="Unassembled WGS sequence"/>
</dbReference>
<dbReference type="InterPro" id="IPR006680">
    <property type="entry name" value="Amidohydro-rel"/>
</dbReference>
<keyword evidence="1" id="KW-0732">Signal</keyword>
<feature type="signal peptide" evidence="1">
    <location>
        <begin position="1"/>
        <end position="18"/>
    </location>
</feature>
<protein>
    <recommendedName>
        <fullName evidence="2">Amidohydrolase-related domain-containing protein</fullName>
    </recommendedName>
</protein>
<dbReference type="InterPro" id="IPR011059">
    <property type="entry name" value="Metal-dep_hydrolase_composite"/>
</dbReference>
<proteinExistence type="predicted"/>
<dbReference type="Pfam" id="PF01979">
    <property type="entry name" value="Amidohydro_1"/>
    <property type="match status" value="1"/>
</dbReference>
<evidence type="ECO:0000313" key="4">
    <source>
        <dbReference type="Proteomes" id="UP000005801"/>
    </source>
</evidence>
<dbReference type="eggNOG" id="COG1228">
    <property type="taxonomic scope" value="Bacteria"/>
</dbReference>